<keyword evidence="3" id="KW-0238">DNA-binding</keyword>
<gene>
    <name evidence="8" type="ORF">CCAM_LOCUS33936</name>
</gene>
<evidence type="ECO:0000313" key="9">
    <source>
        <dbReference type="Proteomes" id="UP000595140"/>
    </source>
</evidence>
<dbReference type="Proteomes" id="UP000595140">
    <property type="component" value="Unassembled WGS sequence"/>
</dbReference>
<protein>
    <recommendedName>
        <fullName evidence="7">BHLH domain-containing protein</fullName>
    </recommendedName>
</protein>
<name>A0A484MTK1_9ASTE</name>
<sequence length="259" mass="28045">MQPENTPEPFDWYANNADYSFLDCPGGNYVVPASAAAAAAGISSVTHHKGDSFAGSSLAAALFPEPGPPDSTPEARALEASKNHREAERRRRQRINSHLDSLRALLPCNSRTDKASLLAKVVSRLRELKEEASHQFTQTPLLPSESDEITLSCDPGGGGETGGRRLMIKASLCCEDRRDLIPDLIHTLKSLRLSPLRAEMVTLGGRVRNVLVLAGDLKDHSCADESMLFLRNALRSVVESAGGCEAAPKRPIMFNDTPM</sequence>
<dbReference type="Pfam" id="PF00010">
    <property type="entry name" value="HLH"/>
    <property type="match status" value="1"/>
</dbReference>
<dbReference type="InterPro" id="IPR011598">
    <property type="entry name" value="bHLH_dom"/>
</dbReference>
<keyword evidence="5" id="KW-0539">Nucleus</keyword>
<accession>A0A484MTK1</accession>
<dbReference type="EMBL" id="OOIL02004481">
    <property type="protein sequence ID" value="VFQ92160.1"/>
    <property type="molecule type" value="Genomic_DNA"/>
</dbReference>
<feature type="region of interest" description="Disordered" evidence="6">
    <location>
        <begin position="63"/>
        <end position="92"/>
    </location>
</feature>
<dbReference type="PANTHER" id="PTHR45844:SF19">
    <property type="entry name" value="TRANSCRIPTION FACTOR BHLH106-RELATED"/>
    <property type="match status" value="1"/>
</dbReference>
<evidence type="ECO:0000256" key="2">
    <source>
        <dbReference type="ARBA" id="ARBA00023015"/>
    </source>
</evidence>
<dbReference type="GO" id="GO:0003700">
    <property type="term" value="F:DNA-binding transcription factor activity"/>
    <property type="evidence" value="ECO:0007669"/>
    <property type="project" value="InterPro"/>
</dbReference>
<dbReference type="AlphaFoldDB" id="A0A484MTK1"/>
<dbReference type="InterPro" id="IPR036638">
    <property type="entry name" value="HLH_DNA-bd_sf"/>
</dbReference>
<dbReference type="PANTHER" id="PTHR45844">
    <property type="entry name" value="TRANSCRIPTION FACTOR BHLH30"/>
    <property type="match status" value="1"/>
</dbReference>
<reference evidence="8 9" key="1">
    <citation type="submission" date="2018-04" db="EMBL/GenBank/DDBJ databases">
        <authorList>
            <person name="Vogel A."/>
        </authorList>
    </citation>
    <scope>NUCLEOTIDE SEQUENCE [LARGE SCALE GENOMIC DNA]</scope>
</reference>
<proteinExistence type="predicted"/>
<evidence type="ECO:0000259" key="7">
    <source>
        <dbReference type="PROSITE" id="PS50888"/>
    </source>
</evidence>
<dbReference type="GO" id="GO:0005634">
    <property type="term" value="C:nucleus"/>
    <property type="evidence" value="ECO:0007669"/>
    <property type="project" value="UniProtKB-SubCell"/>
</dbReference>
<evidence type="ECO:0000256" key="3">
    <source>
        <dbReference type="ARBA" id="ARBA00023125"/>
    </source>
</evidence>
<evidence type="ECO:0000256" key="1">
    <source>
        <dbReference type="ARBA" id="ARBA00004123"/>
    </source>
</evidence>
<dbReference type="OrthoDB" id="71302at2759"/>
<feature type="domain" description="BHLH" evidence="7">
    <location>
        <begin position="79"/>
        <end position="128"/>
    </location>
</feature>
<dbReference type="GO" id="GO:0003677">
    <property type="term" value="F:DNA binding"/>
    <property type="evidence" value="ECO:0007669"/>
    <property type="project" value="UniProtKB-KW"/>
</dbReference>
<keyword evidence="2" id="KW-0805">Transcription regulation</keyword>
<dbReference type="GO" id="GO:0046983">
    <property type="term" value="F:protein dimerization activity"/>
    <property type="evidence" value="ECO:0007669"/>
    <property type="project" value="InterPro"/>
</dbReference>
<evidence type="ECO:0000256" key="5">
    <source>
        <dbReference type="ARBA" id="ARBA00023242"/>
    </source>
</evidence>
<organism evidence="8 9">
    <name type="scientific">Cuscuta campestris</name>
    <dbReference type="NCBI Taxonomy" id="132261"/>
    <lineage>
        <taxon>Eukaryota</taxon>
        <taxon>Viridiplantae</taxon>
        <taxon>Streptophyta</taxon>
        <taxon>Embryophyta</taxon>
        <taxon>Tracheophyta</taxon>
        <taxon>Spermatophyta</taxon>
        <taxon>Magnoliopsida</taxon>
        <taxon>eudicotyledons</taxon>
        <taxon>Gunneridae</taxon>
        <taxon>Pentapetalae</taxon>
        <taxon>asterids</taxon>
        <taxon>lamiids</taxon>
        <taxon>Solanales</taxon>
        <taxon>Convolvulaceae</taxon>
        <taxon>Cuscuteae</taxon>
        <taxon>Cuscuta</taxon>
        <taxon>Cuscuta subgen. Grammica</taxon>
        <taxon>Cuscuta sect. Cleistogrammica</taxon>
    </lineage>
</organism>
<dbReference type="PROSITE" id="PS50888">
    <property type="entry name" value="BHLH"/>
    <property type="match status" value="1"/>
</dbReference>
<dbReference type="SMART" id="SM00353">
    <property type="entry name" value="HLH"/>
    <property type="match status" value="1"/>
</dbReference>
<feature type="compositionally biased region" description="Basic and acidic residues" evidence="6">
    <location>
        <begin position="76"/>
        <end position="89"/>
    </location>
</feature>
<dbReference type="Gene3D" id="4.10.280.10">
    <property type="entry name" value="Helix-loop-helix DNA-binding domain"/>
    <property type="match status" value="1"/>
</dbReference>
<evidence type="ECO:0000256" key="6">
    <source>
        <dbReference type="SAM" id="MobiDB-lite"/>
    </source>
</evidence>
<evidence type="ECO:0000313" key="8">
    <source>
        <dbReference type="EMBL" id="VFQ92160.1"/>
    </source>
</evidence>
<evidence type="ECO:0000256" key="4">
    <source>
        <dbReference type="ARBA" id="ARBA00023163"/>
    </source>
</evidence>
<keyword evidence="9" id="KW-1185">Reference proteome</keyword>
<dbReference type="InterPro" id="IPR045847">
    <property type="entry name" value="AIG1-like"/>
</dbReference>
<comment type="subcellular location">
    <subcellularLocation>
        <location evidence="1">Nucleus</location>
    </subcellularLocation>
</comment>
<keyword evidence="4" id="KW-0804">Transcription</keyword>
<dbReference type="SUPFAM" id="SSF47459">
    <property type="entry name" value="HLH, helix-loop-helix DNA-binding domain"/>
    <property type="match status" value="1"/>
</dbReference>